<comment type="catalytic activity">
    <reaction evidence="11">
        <text>DNA(n) + a 2'-deoxyribonucleoside 5'-triphosphate = DNA(n+1) + diphosphate</text>
        <dbReference type="Rhea" id="RHEA:22508"/>
        <dbReference type="Rhea" id="RHEA-COMP:17339"/>
        <dbReference type="Rhea" id="RHEA-COMP:17340"/>
        <dbReference type="ChEBI" id="CHEBI:33019"/>
        <dbReference type="ChEBI" id="CHEBI:61560"/>
        <dbReference type="ChEBI" id="CHEBI:173112"/>
        <dbReference type="EC" id="2.7.7.7"/>
    </reaction>
</comment>
<dbReference type="FunFam" id="1.10.8.60:FF:000013">
    <property type="entry name" value="DNA polymerase III subunit gamma/tau"/>
    <property type="match status" value="1"/>
</dbReference>
<dbReference type="GO" id="GO:0003677">
    <property type="term" value="F:DNA binding"/>
    <property type="evidence" value="ECO:0007669"/>
    <property type="project" value="InterPro"/>
</dbReference>
<dbReference type="EMBL" id="FUZT01000026">
    <property type="protein sequence ID" value="SKC91785.1"/>
    <property type="molecule type" value="Genomic_DNA"/>
</dbReference>
<protein>
    <recommendedName>
        <fullName evidence="2">DNA-directed DNA polymerase</fullName>
        <ecNumber evidence="2">2.7.7.7</ecNumber>
    </recommendedName>
</protein>
<feature type="region of interest" description="Disordered" evidence="13">
    <location>
        <begin position="415"/>
        <end position="435"/>
    </location>
</feature>
<keyword evidence="12" id="KW-0175">Coiled coil</keyword>
<evidence type="ECO:0000256" key="10">
    <source>
        <dbReference type="ARBA" id="ARBA00022932"/>
    </source>
</evidence>
<feature type="coiled-coil region" evidence="12">
    <location>
        <begin position="363"/>
        <end position="390"/>
    </location>
</feature>
<feature type="compositionally biased region" description="Basic and acidic residues" evidence="13">
    <location>
        <begin position="421"/>
        <end position="432"/>
    </location>
</feature>
<dbReference type="Pfam" id="PF13177">
    <property type="entry name" value="DNA_pol3_delta2"/>
    <property type="match status" value="1"/>
</dbReference>
<dbReference type="GO" id="GO:0003887">
    <property type="term" value="F:DNA-directed DNA polymerase activity"/>
    <property type="evidence" value="ECO:0007669"/>
    <property type="project" value="UniProtKB-KW"/>
</dbReference>
<evidence type="ECO:0000256" key="5">
    <source>
        <dbReference type="ARBA" id="ARBA00022705"/>
    </source>
</evidence>
<keyword evidence="5" id="KW-0235">DNA replication</keyword>
<sequence>MKLMGYTALYRKWRPIVFEEVVGQSHITMTIKNQIKNDSIAHAYLFCGTRGTGKTSTAKIFARAINCLSPKGSNPCNECEVCRGILNESIMDVVEIDAASNNGVDNIRELRENVKYPPSKAKFKVYIIDEVHMLSQGAFNALLKTLEEPPSYVIFILATTEPQKIPSTILSRCQRFDFKRLASEDLFKRLKYICTKMDIEIEDEVIRLIVRNSDGAARDALSILDQCISFSQDKLTYEKAIETLGLVTDEFLFKLTDAIYDEDPKKAMELIDDLINSGKDISQFLRSLINHFRNLMMIKMTDSLEEVIDMSRENIERLKNQGEKFQLNTIIRIINILSESESNIKWSSQPRILLELAVVKLIRPNMDNSIEGLLDRIRKLENKINSLDFKDRKEDYTIKAPKIVSLKQNTYKNTDTVSQEKISRHDKDKNIKENNSLPEDSHVDFKKIKEKWNIILKEIRQSKISVHAVLMEGNLVRSEGNKLIISFREGFWFHKDATSKKSNSEFIEKVISQITGEKVKLICVMEDEIEHNTNEEEKKEEDFSEKKEEIEQVKEYFSDFQDKLEIIE</sequence>
<dbReference type="InterPro" id="IPR048448">
    <property type="entry name" value="DnaX-like_C"/>
</dbReference>
<evidence type="ECO:0000256" key="4">
    <source>
        <dbReference type="ARBA" id="ARBA00022695"/>
    </source>
</evidence>
<evidence type="ECO:0000256" key="1">
    <source>
        <dbReference type="ARBA" id="ARBA00006360"/>
    </source>
</evidence>
<evidence type="ECO:0000256" key="9">
    <source>
        <dbReference type="ARBA" id="ARBA00022840"/>
    </source>
</evidence>
<dbReference type="SMART" id="SM00382">
    <property type="entry name" value="AAA"/>
    <property type="match status" value="1"/>
</dbReference>
<feature type="domain" description="AAA+ ATPase" evidence="14">
    <location>
        <begin position="40"/>
        <end position="182"/>
    </location>
</feature>
<keyword evidence="6" id="KW-0479">Metal-binding</keyword>
<dbReference type="PANTHER" id="PTHR11669">
    <property type="entry name" value="REPLICATION FACTOR C / DNA POLYMERASE III GAMMA-TAU SUBUNIT"/>
    <property type="match status" value="1"/>
</dbReference>
<dbReference type="InterPro" id="IPR003593">
    <property type="entry name" value="AAA+_ATPase"/>
</dbReference>
<dbReference type="CDD" id="cd00009">
    <property type="entry name" value="AAA"/>
    <property type="match status" value="1"/>
</dbReference>
<evidence type="ECO:0000313" key="16">
    <source>
        <dbReference type="Proteomes" id="UP000190285"/>
    </source>
</evidence>
<evidence type="ECO:0000256" key="3">
    <source>
        <dbReference type="ARBA" id="ARBA00022679"/>
    </source>
</evidence>
<dbReference type="Gene3D" id="1.20.272.10">
    <property type="match status" value="1"/>
</dbReference>
<dbReference type="Gene3D" id="3.40.50.300">
    <property type="entry name" value="P-loop containing nucleotide triphosphate hydrolases"/>
    <property type="match status" value="1"/>
</dbReference>
<evidence type="ECO:0000256" key="13">
    <source>
        <dbReference type="SAM" id="MobiDB-lite"/>
    </source>
</evidence>
<accession>A0A1T5MUB3</accession>
<dbReference type="STRING" id="36842.SAMN02194393_05375"/>
<evidence type="ECO:0000256" key="7">
    <source>
        <dbReference type="ARBA" id="ARBA00022741"/>
    </source>
</evidence>
<keyword evidence="9" id="KW-0067">ATP-binding</keyword>
<dbReference type="PANTHER" id="PTHR11669:SF0">
    <property type="entry name" value="PROTEIN STICHEL-LIKE 2"/>
    <property type="match status" value="1"/>
</dbReference>
<name>A0A1T5MUB3_9FIRM</name>
<dbReference type="EC" id="2.7.7.7" evidence="2"/>
<evidence type="ECO:0000256" key="6">
    <source>
        <dbReference type="ARBA" id="ARBA00022723"/>
    </source>
</evidence>
<dbReference type="Gene3D" id="1.10.8.60">
    <property type="match status" value="1"/>
</dbReference>
<dbReference type="Pfam" id="PF20964">
    <property type="entry name" value="DnaX_C"/>
    <property type="match status" value="1"/>
</dbReference>
<dbReference type="SUPFAM" id="SSF48019">
    <property type="entry name" value="post-AAA+ oligomerization domain-like"/>
    <property type="match status" value="1"/>
</dbReference>
<dbReference type="GO" id="GO:0006261">
    <property type="term" value="P:DNA-templated DNA replication"/>
    <property type="evidence" value="ECO:0007669"/>
    <property type="project" value="TreeGrafter"/>
</dbReference>
<feature type="coiled-coil region" evidence="12">
    <location>
        <begin position="301"/>
        <end position="328"/>
    </location>
</feature>
<dbReference type="NCBIfam" id="NF004046">
    <property type="entry name" value="PRK05563.1"/>
    <property type="match status" value="1"/>
</dbReference>
<dbReference type="AlphaFoldDB" id="A0A1T5MUB3"/>
<dbReference type="CDD" id="cd18137">
    <property type="entry name" value="HLD_clamp_pol_III_gamma_tau"/>
    <property type="match status" value="1"/>
</dbReference>
<evidence type="ECO:0000313" key="15">
    <source>
        <dbReference type="EMBL" id="SKC91785.1"/>
    </source>
</evidence>
<dbReference type="InterPro" id="IPR005790">
    <property type="entry name" value="DNA_polIII_delta"/>
</dbReference>
<evidence type="ECO:0000256" key="8">
    <source>
        <dbReference type="ARBA" id="ARBA00022833"/>
    </source>
</evidence>
<keyword evidence="3" id="KW-0808">Transferase</keyword>
<dbReference type="InterPro" id="IPR008921">
    <property type="entry name" value="DNA_pol3_clamp-load_cplx_C"/>
</dbReference>
<dbReference type="NCBIfam" id="TIGR02397">
    <property type="entry name" value="dnaX_nterm"/>
    <property type="match status" value="1"/>
</dbReference>
<organism evidence="15 16">
    <name type="scientific">Maledivibacter halophilus</name>
    <dbReference type="NCBI Taxonomy" id="36842"/>
    <lineage>
        <taxon>Bacteria</taxon>
        <taxon>Bacillati</taxon>
        <taxon>Bacillota</taxon>
        <taxon>Clostridia</taxon>
        <taxon>Peptostreptococcales</taxon>
        <taxon>Caminicellaceae</taxon>
        <taxon>Maledivibacter</taxon>
    </lineage>
</organism>
<keyword evidence="10" id="KW-0239">DNA-directed DNA polymerase</keyword>
<dbReference type="Pfam" id="PF12169">
    <property type="entry name" value="DNA_pol3_gamma3"/>
    <property type="match status" value="1"/>
</dbReference>
<dbReference type="Proteomes" id="UP000190285">
    <property type="component" value="Unassembled WGS sequence"/>
</dbReference>
<proteinExistence type="inferred from homology"/>
<dbReference type="NCBIfam" id="TIGR01128">
    <property type="entry name" value="holA"/>
    <property type="match status" value="1"/>
</dbReference>
<dbReference type="InterPro" id="IPR050238">
    <property type="entry name" value="DNA_Rep/Repair_Clamp_Loader"/>
</dbReference>
<keyword evidence="7" id="KW-0547">Nucleotide-binding</keyword>
<evidence type="ECO:0000256" key="12">
    <source>
        <dbReference type="SAM" id="Coils"/>
    </source>
</evidence>
<dbReference type="Pfam" id="PF22608">
    <property type="entry name" value="DNAX_ATPase_lid"/>
    <property type="match status" value="1"/>
</dbReference>
<evidence type="ECO:0000256" key="11">
    <source>
        <dbReference type="ARBA" id="ARBA00049244"/>
    </source>
</evidence>
<dbReference type="FunFam" id="3.40.50.300:FF:000014">
    <property type="entry name" value="DNA polymerase III subunit gamma/tau"/>
    <property type="match status" value="1"/>
</dbReference>
<keyword evidence="4" id="KW-0548">Nucleotidyltransferase</keyword>
<keyword evidence="8" id="KW-0862">Zinc</keyword>
<keyword evidence="16" id="KW-1185">Reference proteome</keyword>
<gene>
    <name evidence="15" type="ORF">SAMN02194393_05375</name>
</gene>
<dbReference type="GO" id="GO:0005524">
    <property type="term" value="F:ATP binding"/>
    <property type="evidence" value="ECO:0007669"/>
    <property type="project" value="UniProtKB-KW"/>
</dbReference>
<dbReference type="GO" id="GO:0009360">
    <property type="term" value="C:DNA polymerase III complex"/>
    <property type="evidence" value="ECO:0007669"/>
    <property type="project" value="InterPro"/>
</dbReference>
<evidence type="ECO:0000259" key="14">
    <source>
        <dbReference type="SMART" id="SM00382"/>
    </source>
</evidence>
<dbReference type="GO" id="GO:0046872">
    <property type="term" value="F:metal ion binding"/>
    <property type="evidence" value="ECO:0007669"/>
    <property type="project" value="UniProtKB-KW"/>
</dbReference>
<comment type="similarity">
    <text evidence="1">Belongs to the DnaX/STICHEL family.</text>
</comment>
<evidence type="ECO:0000256" key="2">
    <source>
        <dbReference type="ARBA" id="ARBA00012417"/>
    </source>
</evidence>
<dbReference type="InterPro" id="IPR027417">
    <property type="entry name" value="P-loop_NTPase"/>
</dbReference>
<dbReference type="SUPFAM" id="SSF52540">
    <property type="entry name" value="P-loop containing nucleoside triphosphate hydrolases"/>
    <property type="match status" value="1"/>
</dbReference>
<reference evidence="15 16" key="1">
    <citation type="submission" date="2017-02" db="EMBL/GenBank/DDBJ databases">
        <authorList>
            <person name="Peterson S.W."/>
        </authorList>
    </citation>
    <scope>NUCLEOTIDE SEQUENCE [LARGE SCALE GENOMIC DNA]</scope>
    <source>
        <strain evidence="15 16">M1</strain>
    </source>
</reference>
<dbReference type="InterPro" id="IPR012763">
    <property type="entry name" value="DNA_pol_III_sug/sutau_N"/>
</dbReference>
<dbReference type="InterPro" id="IPR022754">
    <property type="entry name" value="DNA_pol_III_gamma-3"/>
</dbReference>
<dbReference type="InterPro" id="IPR045085">
    <property type="entry name" value="HLD_clamp_pol_III_gamma_tau"/>
</dbReference>